<dbReference type="Gene3D" id="3.30.565.10">
    <property type="entry name" value="Histidine kinase-like ATPase, C-terminal domain"/>
    <property type="match status" value="1"/>
</dbReference>
<feature type="transmembrane region" description="Helical" evidence="14">
    <location>
        <begin position="295"/>
        <end position="314"/>
    </location>
</feature>
<dbReference type="InterPro" id="IPR036890">
    <property type="entry name" value="HATPase_C_sf"/>
</dbReference>
<keyword evidence="9 17" id="KW-0418">Kinase</keyword>
<dbReference type="GO" id="GO:0004673">
    <property type="term" value="F:protein histidine kinase activity"/>
    <property type="evidence" value="ECO:0007669"/>
    <property type="project" value="UniProtKB-EC"/>
</dbReference>
<evidence type="ECO:0000259" key="16">
    <source>
        <dbReference type="PROSITE" id="PS50885"/>
    </source>
</evidence>
<dbReference type="EC" id="2.7.13.3" evidence="3"/>
<feature type="domain" description="Histidine kinase" evidence="15">
    <location>
        <begin position="479"/>
        <end position="595"/>
    </location>
</feature>
<evidence type="ECO:0000256" key="1">
    <source>
        <dbReference type="ARBA" id="ARBA00000085"/>
    </source>
</evidence>
<dbReference type="InterPro" id="IPR050640">
    <property type="entry name" value="Bact_2-comp_sensor_kinase"/>
</dbReference>
<name>A0ABW4RG80_9BACL</name>
<dbReference type="Pfam" id="PF06580">
    <property type="entry name" value="His_kinase"/>
    <property type="match status" value="1"/>
</dbReference>
<dbReference type="PANTHER" id="PTHR34220:SF7">
    <property type="entry name" value="SENSOR HISTIDINE KINASE YPDA"/>
    <property type="match status" value="1"/>
</dbReference>
<proteinExistence type="predicted"/>
<evidence type="ECO:0000256" key="8">
    <source>
        <dbReference type="ARBA" id="ARBA00022741"/>
    </source>
</evidence>
<keyword evidence="8" id="KW-0547">Nucleotide-binding</keyword>
<evidence type="ECO:0000256" key="14">
    <source>
        <dbReference type="SAM" id="Phobius"/>
    </source>
</evidence>
<dbReference type="InterPro" id="IPR003660">
    <property type="entry name" value="HAMP_dom"/>
</dbReference>
<keyword evidence="13 14" id="KW-0472">Membrane</keyword>
<dbReference type="SUPFAM" id="SSF158472">
    <property type="entry name" value="HAMP domain-like"/>
    <property type="match status" value="1"/>
</dbReference>
<dbReference type="CDD" id="cd18773">
    <property type="entry name" value="PDC1_HK_sensor"/>
    <property type="match status" value="1"/>
</dbReference>
<dbReference type="Pfam" id="PF02743">
    <property type="entry name" value="dCache_1"/>
    <property type="match status" value="1"/>
</dbReference>
<dbReference type="SMART" id="SM00304">
    <property type="entry name" value="HAMP"/>
    <property type="match status" value="1"/>
</dbReference>
<dbReference type="Proteomes" id="UP001597233">
    <property type="component" value="Unassembled WGS sequence"/>
</dbReference>
<dbReference type="InterPro" id="IPR004358">
    <property type="entry name" value="Sig_transdc_His_kin-like_C"/>
</dbReference>
<evidence type="ECO:0000256" key="11">
    <source>
        <dbReference type="ARBA" id="ARBA00022989"/>
    </source>
</evidence>
<comment type="caution">
    <text evidence="17">The sequence shown here is derived from an EMBL/GenBank/DDBJ whole genome shotgun (WGS) entry which is preliminary data.</text>
</comment>
<evidence type="ECO:0000313" key="18">
    <source>
        <dbReference type="Proteomes" id="UP001597233"/>
    </source>
</evidence>
<dbReference type="Pfam" id="PF00672">
    <property type="entry name" value="HAMP"/>
    <property type="match status" value="1"/>
</dbReference>
<keyword evidence="12" id="KW-0902">Two-component regulatory system</keyword>
<accession>A0ABW4RG80</accession>
<evidence type="ECO:0000256" key="2">
    <source>
        <dbReference type="ARBA" id="ARBA00004651"/>
    </source>
</evidence>
<dbReference type="SUPFAM" id="SSF55874">
    <property type="entry name" value="ATPase domain of HSP90 chaperone/DNA topoisomerase II/histidine kinase"/>
    <property type="match status" value="1"/>
</dbReference>
<dbReference type="PROSITE" id="PS50109">
    <property type="entry name" value="HIS_KIN"/>
    <property type="match status" value="1"/>
</dbReference>
<comment type="catalytic activity">
    <reaction evidence="1">
        <text>ATP + protein L-histidine = ADP + protein N-phospho-L-histidine.</text>
        <dbReference type="EC" id="2.7.13.3"/>
    </reaction>
</comment>
<sequence>MPRRFRSIHHRLFVLFLVCMTAILLIVTVLFYNRTTTQFHDKLGEIARKNVSQTAGLLDLLLASYDSLSKSISTNADILRLVAEKRQLPPQVEYANQHAITNMMGTIYFSRDDLVGIHIIGENGKIYDYGNYTTVAEPNYASSDWYKQISASTGKMIWLGVFSHSLIDKMEDSPVFAFGRPIFDLNEQHQIGIVLFEAKADTVVDAVGNLKLGPNSQVSIVNGAGHPIAISLEPNPSPAKLPEHLKLPDVPGEVAVQQEGSTLVAASKLDKIDWTIVSTTPSQDLNVELTQTKRYLLIVVTILILVSALVALIVSRTISSPLARLVRQMKQVENGNFRGMVNVTSYEEINGLVASFNHMVGRVEELIERVKLSSVSEKNAELHALQSQVNPHFLYNTLDMIYWMLDEKGNDRLGEVVLSLSQMFRYSSHWEGKAEVTLREEVEQIRHYLTIIQMRLEDRLTVEIRIDERWMDLIVPKMLLQPVIENAVKHGLEAHRGQGLLVVEAVPDNEYLNIRVSDNGAGMTAETLYNLHRSLLVPENEPQDEAAVAARGRQGIGMQNVHQRLKYMFGDEYGIGIESKPGEGTRVTLRLPLPEATTAQYEIQHKEGDHKDAYFDYR</sequence>
<dbReference type="InterPro" id="IPR033479">
    <property type="entry name" value="dCache_1"/>
</dbReference>
<evidence type="ECO:0000256" key="12">
    <source>
        <dbReference type="ARBA" id="ARBA00023012"/>
    </source>
</evidence>
<organism evidence="17 18">
    <name type="scientific">Paenibacillus wenxiniae</name>
    <dbReference type="NCBI Taxonomy" id="1636843"/>
    <lineage>
        <taxon>Bacteria</taxon>
        <taxon>Bacillati</taxon>
        <taxon>Bacillota</taxon>
        <taxon>Bacilli</taxon>
        <taxon>Bacillales</taxon>
        <taxon>Paenibacillaceae</taxon>
        <taxon>Paenibacillus</taxon>
    </lineage>
</organism>
<dbReference type="EMBL" id="JBHUEH010000010">
    <property type="protein sequence ID" value="MFD1884734.1"/>
    <property type="molecule type" value="Genomic_DNA"/>
</dbReference>
<keyword evidence="18" id="KW-1185">Reference proteome</keyword>
<dbReference type="Pfam" id="PF02518">
    <property type="entry name" value="HATPase_c"/>
    <property type="match status" value="1"/>
</dbReference>
<gene>
    <name evidence="17" type="ORF">ACFSC9_04285</name>
</gene>
<dbReference type="InterPro" id="IPR010559">
    <property type="entry name" value="Sig_transdc_His_kin_internal"/>
</dbReference>
<feature type="transmembrane region" description="Helical" evidence="14">
    <location>
        <begin position="12"/>
        <end position="32"/>
    </location>
</feature>
<dbReference type="PROSITE" id="PS50885">
    <property type="entry name" value="HAMP"/>
    <property type="match status" value="1"/>
</dbReference>
<dbReference type="SMART" id="SM00387">
    <property type="entry name" value="HATPase_c"/>
    <property type="match status" value="1"/>
</dbReference>
<evidence type="ECO:0000256" key="13">
    <source>
        <dbReference type="ARBA" id="ARBA00023136"/>
    </source>
</evidence>
<evidence type="ECO:0000256" key="7">
    <source>
        <dbReference type="ARBA" id="ARBA00022692"/>
    </source>
</evidence>
<dbReference type="InterPro" id="IPR005467">
    <property type="entry name" value="His_kinase_dom"/>
</dbReference>
<evidence type="ECO:0000256" key="5">
    <source>
        <dbReference type="ARBA" id="ARBA00022553"/>
    </source>
</evidence>
<dbReference type="CDD" id="cd06225">
    <property type="entry name" value="HAMP"/>
    <property type="match status" value="1"/>
</dbReference>
<evidence type="ECO:0000256" key="6">
    <source>
        <dbReference type="ARBA" id="ARBA00022679"/>
    </source>
</evidence>
<keyword evidence="11 14" id="KW-1133">Transmembrane helix</keyword>
<dbReference type="Gene3D" id="6.10.340.10">
    <property type="match status" value="1"/>
</dbReference>
<keyword evidence="5" id="KW-0597">Phosphoprotein</keyword>
<keyword evidence="10" id="KW-0067">ATP-binding</keyword>
<keyword evidence="6 17" id="KW-0808">Transferase</keyword>
<dbReference type="RefSeq" id="WP_347324381.1">
    <property type="nucleotide sequence ID" value="NZ_JBCGUH010000003.1"/>
</dbReference>
<feature type="domain" description="HAMP" evidence="16">
    <location>
        <begin position="316"/>
        <end position="368"/>
    </location>
</feature>
<keyword evidence="7 14" id="KW-0812">Transmembrane</keyword>
<evidence type="ECO:0000313" key="17">
    <source>
        <dbReference type="EMBL" id="MFD1884734.1"/>
    </source>
</evidence>
<dbReference type="InterPro" id="IPR003594">
    <property type="entry name" value="HATPase_dom"/>
</dbReference>
<reference evidence="18" key="1">
    <citation type="journal article" date="2019" name="Int. J. Syst. Evol. Microbiol.">
        <title>The Global Catalogue of Microorganisms (GCM) 10K type strain sequencing project: providing services to taxonomists for standard genome sequencing and annotation.</title>
        <authorList>
            <consortium name="The Broad Institute Genomics Platform"/>
            <consortium name="The Broad Institute Genome Sequencing Center for Infectious Disease"/>
            <person name="Wu L."/>
            <person name="Ma J."/>
        </authorList>
    </citation>
    <scope>NUCLEOTIDE SEQUENCE [LARGE SCALE GENOMIC DNA]</scope>
    <source>
        <strain evidence="18">CCUG 54950</strain>
    </source>
</reference>
<evidence type="ECO:0000256" key="3">
    <source>
        <dbReference type="ARBA" id="ARBA00012438"/>
    </source>
</evidence>
<evidence type="ECO:0000256" key="10">
    <source>
        <dbReference type="ARBA" id="ARBA00022840"/>
    </source>
</evidence>
<protein>
    <recommendedName>
        <fullName evidence="3">histidine kinase</fullName>
        <ecNumber evidence="3">2.7.13.3</ecNumber>
    </recommendedName>
</protein>
<evidence type="ECO:0000256" key="4">
    <source>
        <dbReference type="ARBA" id="ARBA00022475"/>
    </source>
</evidence>
<comment type="subcellular location">
    <subcellularLocation>
        <location evidence="2">Cell membrane</location>
        <topology evidence="2">Multi-pass membrane protein</topology>
    </subcellularLocation>
</comment>
<keyword evidence="4" id="KW-1003">Cell membrane</keyword>
<dbReference type="PANTHER" id="PTHR34220">
    <property type="entry name" value="SENSOR HISTIDINE KINASE YPDA"/>
    <property type="match status" value="1"/>
</dbReference>
<evidence type="ECO:0000256" key="9">
    <source>
        <dbReference type="ARBA" id="ARBA00022777"/>
    </source>
</evidence>
<evidence type="ECO:0000259" key="15">
    <source>
        <dbReference type="PROSITE" id="PS50109"/>
    </source>
</evidence>
<dbReference type="PRINTS" id="PR00344">
    <property type="entry name" value="BCTRLSENSOR"/>
</dbReference>